<keyword evidence="3" id="KW-0067">ATP-binding</keyword>
<evidence type="ECO:0000313" key="4">
    <source>
        <dbReference type="Proteomes" id="UP001332931"/>
    </source>
</evidence>
<dbReference type="SUPFAM" id="SSF46785">
    <property type="entry name" value="Winged helix' DNA-binding domain"/>
    <property type="match status" value="1"/>
</dbReference>
<keyword evidence="3" id="KW-0547">Nucleotide-binding</keyword>
<proteinExistence type="predicted"/>
<feature type="domain" description="Histidine kinase/HSP90-like ATPase" evidence="2">
    <location>
        <begin position="112"/>
        <end position="218"/>
    </location>
</feature>
<dbReference type="InterPro" id="IPR036890">
    <property type="entry name" value="HATPase_C_sf"/>
</dbReference>
<dbReference type="SMART" id="SM00387">
    <property type="entry name" value="HATPase_c"/>
    <property type="match status" value="1"/>
</dbReference>
<organism evidence="3 4">
    <name type="scientific">Olsenella absiana</name>
    <dbReference type="NCBI Taxonomy" id="3115222"/>
    <lineage>
        <taxon>Bacteria</taxon>
        <taxon>Bacillati</taxon>
        <taxon>Actinomycetota</taxon>
        <taxon>Coriobacteriia</taxon>
        <taxon>Coriobacteriales</taxon>
        <taxon>Atopobiaceae</taxon>
        <taxon>Olsenella</taxon>
    </lineage>
</organism>
<dbReference type="Gene3D" id="3.30.565.10">
    <property type="entry name" value="Histidine kinase-like ATPase, C-terminal domain"/>
    <property type="match status" value="1"/>
</dbReference>
<keyword evidence="4" id="KW-1185">Reference proteome</keyword>
<name>A0ABU7RAD7_9ACTN</name>
<sequence>MARPFYPFVDNDPDGAGDPATPPTQGGGEQTGAGAAPARAGAFAPGAGPAPEAPGGGARRALTASEVDFPARIAVYDDAAAAPRVVIVDPKDVRSYLEEITKQVTSLSHEQGGTIPFTVIREIVENFIHAYFIEPTISILDSGNTIRFSDQGPGIKEKDRALEYGTSSATEEMKRYIRGVGSGLPYVQQYMEDKGGSLTVEDNISQGTVVTISTKPRGDHGGAQAGALAPQAPGQQGQPGEQAAGEMGFSPYPYQPAPGYPSQPAAGAYPFGQQPAAAAGNQGGWPPQGWNQAGGAQQPWGQQPYPQAGYPQPGYPQAGYPQGDYRQPGYPQATYPQGAYPQPGYPQPAGDAPEPAPAQAPYQQRQASPAPGAEVPPSPATPAAAGPDPFSWVRLTARGRAALAYLAHNGSVGPSDLQRAYGESQPTWTRELKQLEEDGLIKKDGQKRRLTGMGRAFVESHPLA</sequence>
<feature type="region of interest" description="Disordered" evidence="1">
    <location>
        <begin position="1"/>
        <end position="59"/>
    </location>
</feature>
<dbReference type="GO" id="GO:0005524">
    <property type="term" value="F:ATP binding"/>
    <property type="evidence" value="ECO:0007669"/>
    <property type="project" value="UniProtKB-KW"/>
</dbReference>
<dbReference type="InterPro" id="IPR036390">
    <property type="entry name" value="WH_DNA-bd_sf"/>
</dbReference>
<feature type="compositionally biased region" description="Low complexity" evidence="1">
    <location>
        <begin position="225"/>
        <end position="245"/>
    </location>
</feature>
<feature type="region of interest" description="Disordered" evidence="1">
    <location>
        <begin position="212"/>
        <end position="390"/>
    </location>
</feature>
<gene>
    <name evidence="3" type="ORF">VXJ25_06165</name>
</gene>
<dbReference type="SUPFAM" id="SSF55874">
    <property type="entry name" value="ATPase domain of HSP90 chaperone/DNA topoisomerase II/histidine kinase"/>
    <property type="match status" value="1"/>
</dbReference>
<dbReference type="RefSeq" id="WP_330958335.1">
    <property type="nucleotide sequence ID" value="NZ_JAZGJQ010000005.1"/>
</dbReference>
<dbReference type="Gene3D" id="1.10.10.10">
    <property type="entry name" value="Winged helix-like DNA-binding domain superfamily/Winged helix DNA-binding domain"/>
    <property type="match status" value="1"/>
</dbReference>
<dbReference type="InterPro" id="IPR003594">
    <property type="entry name" value="HATPase_dom"/>
</dbReference>
<dbReference type="InterPro" id="IPR011991">
    <property type="entry name" value="ArsR-like_HTH"/>
</dbReference>
<protein>
    <submittedName>
        <fullName evidence="3">ATP-binding protein</fullName>
    </submittedName>
</protein>
<evidence type="ECO:0000259" key="2">
    <source>
        <dbReference type="SMART" id="SM00387"/>
    </source>
</evidence>
<dbReference type="InterPro" id="IPR036388">
    <property type="entry name" value="WH-like_DNA-bd_sf"/>
</dbReference>
<dbReference type="Proteomes" id="UP001332931">
    <property type="component" value="Unassembled WGS sequence"/>
</dbReference>
<accession>A0ABU7RAD7</accession>
<dbReference type="EMBL" id="JAZGJQ010000005">
    <property type="protein sequence ID" value="MEE6147567.1"/>
    <property type="molecule type" value="Genomic_DNA"/>
</dbReference>
<reference evidence="3 4" key="1">
    <citation type="submission" date="2024-01" db="EMBL/GenBank/DDBJ databases">
        <title>Description of Olsenella sp. nov., isolated from pig feces.</title>
        <authorList>
            <person name="Chang Y.-H."/>
        </authorList>
    </citation>
    <scope>NUCLEOTIDE SEQUENCE [LARGE SCALE GENOMIC DNA]</scope>
    <source>
        <strain evidence="3 4">YH-ols2223</strain>
    </source>
</reference>
<dbReference type="Pfam" id="PF02518">
    <property type="entry name" value="HATPase_c"/>
    <property type="match status" value="1"/>
</dbReference>
<feature type="compositionally biased region" description="Low complexity" evidence="1">
    <location>
        <begin position="263"/>
        <end position="323"/>
    </location>
</feature>
<evidence type="ECO:0000313" key="3">
    <source>
        <dbReference type="EMBL" id="MEE6147567.1"/>
    </source>
</evidence>
<feature type="compositionally biased region" description="Low complexity" evidence="1">
    <location>
        <begin position="335"/>
        <end position="373"/>
    </location>
</feature>
<comment type="caution">
    <text evidence="3">The sequence shown here is derived from an EMBL/GenBank/DDBJ whole genome shotgun (WGS) entry which is preliminary data.</text>
</comment>
<evidence type="ECO:0000256" key="1">
    <source>
        <dbReference type="SAM" id="MobiDB-lite"/>
    </source>
</evidence>
<feature type="compositionally biased region" description="Low complexity" evidence="1">
    <location>
        <begin position="32"/>
        <end position="50"/>
    </location>
</feature>
<dbReference type="CDD" id="cd00090">
    <property type="entry name" value="HTH_ARSR"/>
    <property type="match status" value="1"/>
</dbReference>